<evidence type="ECO:0000313" key="3">
    <source>
        <dbReference type="Proteomes" id="UP001164472"/>
    </source>
</evidence>
<sequence length="262" mass="28737">MNGIKTLSRIVPLAVLLSHSVMAEDVAPANDGLADMSDPLAVFTMAGFGITNRGINIKIAKSYDTGTENKLGMNLLEIKGIYGDALGWEDDARDSVDTIRLRNLTVNPNTGTGAQVDMNYALDTEAGSLSYSLLQALPKMGRFNLYPLGGAGITFANNVLQDDGTIASGYSFPGTFATVGMYGKFTITDKVWLNYNPIWNSTLSGSDLFKDYGFENHSSVLMHEAIASYQINPRSNVRYFANWSQYTDISDGDHRIEYNYQF</sequence>
<proteinExistence type="predicted"/>
<feature type="chain" id="PRO_5039526316" evidence="1">
    <location>
        <begin position="24"/>
        <end position="262"/>
    </location>
</feature>
<dbReference type="EMBL" id="CP101527">
    <property type="protein sequence ID" value="UZW76242.1"/>
    <property type="molecule type" value="Genomic_DNA"/>
</dbReference>
<dbReference type="Proteomes" id="UP001164472">
    <property type="component" value="Chromosome"/>
</dbReference>
<keyword evidence="1" id="KW-0732">Signal</keyword>
<reference evidence="2" key="1">
    <citation type="submission" date="2022-07" db="EMBL/GenBank/DDBJ databases">
        <title>Alkalimarinus sp. nov., isolated from gut of a Alitta virens.</title>
        <authorList>
            <person name="Yang A.I."/>
            <person name="Shin N.-R."/>
        </authorList>
    </citation>
    <scope>NUCLEOTIDE SEQUENCE</scope>
    <source>
        <strain evidence="2">FA028</strain>
    </source>
</reference>
<dbReference type="RefSeq" id="WP_251812122.1">
    <property type="nucleotide sequence ID" value="NZ_CP101527.1"/>
</dbReference>
<organism evidence="2 3">
    <name type="scientific">Alkalimarinus sediminis</name>
    <dbReference type="NCBI Taxonomy" id="1632866"/>
    <lineage>
        <taxon>Bacteria</taxon>
        <taxon>Pseudomonadati</taxon>
        <taxon>Pseudomonadota</taxon>
        <taxon>Gammaproteobacteria</taxon>
        <taxon>Alteromonadales</taxon>
        <taxon>Alteromonadaceae</taxon>
        <taxon>Alkalimarinus</taxon>
    </lineage>
</organism>
<gene>
    <name evidence="2" type="ORF">NNL22_06580</name>
</gene>
<dbReference type="AlphaFoldDB" id="A0A9E8HMW5"/>
<keyword evidence="3" id="KW-1185">Reference proteome</keyword>
<evidence type="ECO:0000256" key="1">
    <source>
        <dbReference type="SAM" id="SignalP"/>
    </source>
</evidence>
<dbReference type="KEGG" id="asem:NNL22_06580"/>
<accession>A0A9E8HMW5</accession>
<evidence type="ECO:0000313" key="2">
    <source>
        <dbReference type="EMBL" id="UZW76242.1"/>
    </source>
</evidence>
<feature type="signal peptide" evidence="1">
    <location>
        <begin position="1"/>
        <end position="23"/>
    </location>
</feature>
<protein>
    <submittedName>
        <fullName evidence="2">Uncharacterized protein</fullName>
    </submittedName>
</protein>
<name>A0A9E8HMW5_9ALTE</name>